<dbReference type="Proteomes" id="UP000639516">
    <property type="component" value="Unassembled WGS sequence"/>
</dbReference>
<comment type="caution">
    <text evidence="2">The sequence shown here is derived from an EMBL/GenBank/DDBJ whole genome shotgun (WGS) entry which is preliminary data.</text>
</comment>
<organism evidence="2 3">
    <name type="scientific">Bradyrhizobium campsiandrae</name>
    <dbReference type="NCBI Taxonomy" id="1729892"/>
    <lineage>
        <taxon>Bacteria</taxon>
        <taxon>Pseudomonadati</taxon>
        <taxon>Pseudomonadota</taxon>
        <taxon>Alphaproteobacteria</taxon>
        <taxon>Hyphomicrobiales</taxon>
        <taxon>Nitrobacteraceae</taxon>
        <taxon>Bradyrhizobium</taxon>
    </lineage>
</organism>
<reference evidence="2 3" key="1">
    <citation type="journal article" date="2020" name="Arch. Microbiol.">
        <title>Bradyrhizobium campsiandrae sp. nov., a nitrogen-fixing bacterial strain isolated from a native leguminous tree from the Amazon adapted to flooded conditions.</title>
        <authorList>
            <person name="Cabral Michel D."/>
            <person name="Martins da Costa E."/>
            <person name="Azarias Guimaraes A."/>
            <person name="Soares de Carvalho T."/>
            <person name="Santos de Castro Caputo P."/>
            <person name="Willems A."/>
            <person name="de Souza Moreira F.M."/>
        </authorList>
    </citation>
    <scope>NUCLEOTIDE SEQUENCE [LARGE SCALE GENOMIC DNA]</scope>
    <source>
        <strain evidence="3">INPA 384B</strain>
    </source>
</reference>
<evidence type="ECO:0000256" key="1">
    <source>
        <dbReference type="SAM" id="MobiDB-lite"/>
    </source>
</evidence>
<sequence length="95" mass="10243">MIIQLQLMVITLKCQAFSVLLLLCNTKEKIRFCTDRHIQQTHARLARCGVLSQDVHPNDVSVIVVVLAGDAAALDPDSGEGARTTQSVSAKAPSD</sequence>
<keyword evidence="3" id="KW-1185">Reference proteome</keyword>
<feature type="region of interest" description="Disordered" evidence="1">
    <location>
        <begin position="76"/>
        <end position="95"/>
    </location>
</feature>
<accession>A0ABR7UI80</accession>
<proteinExistence type="predicted"/>
<evidence type="ECO:0000313" key="2">
    <source>
        <dbReference type="EMBL" id="MBC9983311.1"/>
    </source>
</evidence>
<evidence type="ECO:0008006" key="4">
    <source>
        <dbReference type="Google" id="ProtNLM"/>
    </source>
</evidence>
<name>A0ABR7UI80_9BRAD</name>
<dbReference type="EMBL" id="JAATTO010000066">
    <property type="protein sequence ID" value="MBC9983311.1"/>
    <property type="molecule type" value="Genomic_DNA"/>
</dbReference>
<gene>
    <name evidence="2" type="ORF">HA482_34520</name>
</gene>
<evidence type="ECO:0000313" key="3">
    <source>
        <dbReference type="Proteomes" id="UP000639516"/>
    </source>
</evidence>
<dbReference type="RefSeq" id="WP_188100485.1">
    <property type="nucleotide sequence ID" value="NZ_JAANIH010000017.1"/>
</dbReference>
<protein>
    <recommendedName>
        <fullName evidence="4">Secreted protein</fullName>
    </recommendedName>
</protein>